<dbReference type="HOGENOM" id="CLU_1358958_0_0_9"/>
<proteinExistence type="predicted"/>
<feature type="region of interest" description="Disordered" evidence="1">
    <location>
        <begin position="133"/>
        <end position="185"/>
    </location>
</feature>
<protein>
    <submittedName>
        <fullName evidence="2">Uncharacterized protein</fullName>
    </submittedName>
</protein>
<dbReference type="Proteomes" id="UP000004722">
    <property type="component" value="Unassembled WGS sequence"/>
</dbReference>
<dbReference type="RefSeq" id="WP_005729835.1">
    <property type="nucleotide sequence ID" value="NZ_JH932275.1"/>
</dbReference>
<evidence type="ECO:0000313" key="2">
    <source>
        <dbReference type="EMBL" id="EKB62344.1"/>
    </source>
</evidence>
<evidence type="ECO:0000256" key="1">
    <source>
        <dbReference type="SAM" id="MobiDB-lite"/>
    </source>
</evidence>
<sequence length="201" mass="23260">MFKLFCFMVVAYLVYRFDSKHKQIVKLVWKKLKLAFSEPKSASSKQDPVEMAKELNQTSIPMNVRKDILKAQYLTLFQTKASPKKEAKNNTIKENSKQETNIEESNISKFNADTILADSNGEIHTLYDLSSAPVNQPKKSQREFSYAKKTTREEYRKKAASSEKQPHKVEKKEKETTVKPVPMNDLIRQVKQRLAQVDSTR</sequence>
<gene>
    <name evidence="2" type="ORF">HMPREF9249_02358</name>
</gene>
<dbReference type="AlphaFoldDB" id="K1N213"/>
<dbReference type="PATRIC" id="fig|883092.3.peg.2344"/>
<comment type="caution">
    <text evidence="2">The sequence shown here is derived from an EMBL/GenBank/DDBJ whole genome shotgun (WGS) entry which is preliminary data.</text>
</comment>
<reference evidence="2 3" key="1">
    <citation type="submission" date="2012-07" db="EMBL/GenBank/DDBJ databases">
        <title>The Genome Sequence of Lactobacillus crispatus FB077-07.</title>
        <authorList>
            <consortium name="The Broad Institute Genome Sequencing Platform"/>
            <person name="Earl A."/>
            <person name="Ward D."/>
            <person name="Feldgarden M."/>
            <person name="Gevers D."/>
            <person name="Saerens B."/>
            <person name="Vaneechoutte M."/>
            <person name="Walker B."/>
            <person name="Young S.K."/>
            <person name="Zeng Q."/>
            <person name="Gargeya S."/>
            <person name="Fitzgerald M."/>
            <person name="Haas B."/>
            <person name="Abouelleil A."/>
            <person name="Alvarado L."/>
            <person name="Arachchi H.M."/>
            <person name="Berlin A.M."/>
            <person name="Chapman S.B."/>
            <person name="Goldberg J."/>
            <person name="Griggs A."/>
            <person name="Gujja S."/>
            <person name="Hansen M."/>
            <person name="Howarth C."/>
            <person name="Imamovic A."/>
            <person name="Larimer J."/>
            <person name="McCowen C."/>
            <person name="Montmayeur A."/>
            <person name="Murphy C."/>
            <person name="Neiman D."/>
            <person name="Pearson M."/>
            <person name="Priest M."/>
            <person name="Roberts A."/>
            <person name="Saif S."/>
            <person name="Shea T."/>
            <person name="Sisk P."/>
            <person name="Sykes S."/>
            <person name="Wortman J."/>
            <person name="Nusbaum C."/>
            <person name="Birren B."/>
        </authorList>
    </citation>
    <scope>NUCLEOTIDE SEQUENCE [LARGE SCALE GENOMIC DNA]</scope>
    <source>
        <strain evidence="2 3">FB077-07</strain>
    </source>
</reference>
<evidence type="ECO:0000313" key="3">
    <source>
        <dbReference type="Proteomes" id="UP000004722"/>
    </source>
</evidence>
<feature type="compositionally biased region" description="Basic and acidic residues" evidence="1">
    <location>
        <begin position="140"/>
        <end position="177"/>
    </location>
</feature>
<name>K1N213_9LACO</name>
<dbReference type="EMBL" id="AGZG01000114">
    <property type="protein sequence ID" value="EKB62344.1"/>
    <property type="molecule type" value="Genomic_DNA"/>
</dbReference>
<organism evidence="2 3">
    <name type="scientific">Lactobacillus crispatus FB077-07</name>
    <dbReference type="NCBI Taxonomy" id="883092"/>
    <lineage>
        <taxon>Bacteria</taxon>
        <taxon>Bacillati</taxon>
        <taxon>Bacillota</taxon>
        <taxon>Bacilli</taxon>
        <taxon>Lactobacillales</taxon>
        <taxon>Lactobacillaceae</taxon>
        <taxon>Lactobacillus</taxon>
    </lineage>
</organism>
<accession>K1N213</accession>